<protein>
    <submittedName>
        <fullName evidence="1">Uncharacterized protein</fullName>
    </submittedName>
</protein>
<reference evidence="1 2" key="1">
    <citation type="submission" date="2016-10" db="EMBL/GenBank/DDBJ databases">
        <title>Paenibacillus species isolates.</title>
        <authorList>
            <person name="Beno S.M."/>
        </authorList>
    </citation>
    <scope>NUCLEOTIDE SEQUENCE [LARGE SCALE GENOMIC DNA]</scope>
    <source>
        <strain evidence="1 2">FSL H7-0604</strain>
    </source>
</reference>
<gene>
    <name evidence="1" type="ORF">BJP51_27635</name>
</gene>
<sequence length="86" mass="10107">MEKQNDTPSWSSVTKITESFLNQHNVPYTIMENEDFLTPLFLIEVTGTPNKPEYRVVDVLYRLEDIPLLYTEAQAQDLEDQTWKEV</sequence>
<dbReference type="Proteomes" id="UP000187465">
    <property type="component" value="Unassembled WGS sequence"/>
</dbReference>
<dbReference type="AlphaFoldDB" id="A0A1R0X108"/>
<comment type="caution">
    <text evidence="1">The sequence shown here is derived from an EMBL/GenBank/DDBJ whole genome shotgun (WGS) entry which is preliminary data.</text>
</comment>
<organism evidence="1 2">
    <name type="scientific">Paenibacillus odorifer</name>
    <dbReference type="NCBI Taxonomy" id="189426"/>
    <lineage>
        <taxon>Bacteria</taxon>
        <taxon>Bacillati</taxon>
        <taxon>Bacillota</taxon>
        <taxon>Bacilli</taxon>
        <taxon>Bacillales</taxon>
        <taxon>Paenibacillaceae</taxon>
        <taxon>Paenibacillus</taxon>
    </lineage>
</organism>
<name>A0A1R0X108_9BACL</name>
<proteinExistence type="predicted"/>
<evidence type="ECO:0000313" key="2">
    <source>
        <dbReference type="Proteomes" id="UP000187465"/>
    </source>
</evidence>
<dbReference type="RefSeq" id="WP_076179599.1">
    <property type="nucleotide sequence ID" value="NZ_MKQP01000043.1"/>
</dbReference>
<accession>A0A1R0X108</accession>
<dbReference type="EMBL" id="MKQP01000043">
    <property type="protein sequence ID" value="OMD26256.1"/>
    <property type="molecule type" value="Genomic_DNA"/>
</dbReference>
<evidence type="ECO:0000313" key="1">
    <source>
        <dbReference type="EMBL" id="OMD26256.1"/>
    </source>
</evidence>